<feature type="compositionally biased region" description="Low complexity" evidence="1">
    <location>
        <begin position="69"/>
        <end position="105"/>
    </location>
</feature>
<comment type="caution">
    <text evidence="2">The sequence shown here is derived from an EMBL/GenBank/DDBJ whole genome shotgun (WGS) entry which is preliminary data.</text>
</comment>
<organism evidence="2 3">
    <name type="scientific">Dactylellina haptotyla (strain CBS 200.50)</name>
    <name type="common">Nematode-trapping fungus</name>
    <name type="synonym">Monacrosporium haptotylum</name>
    <dbReference type="NCBI Taxonomy" id="1284197"/>
    <lineage>
        <taxon>Eukaryota</taxon>
        <taxon>Fungi</taxon>
        <taxon>Dikarya</taxon>
        <taxon>Ascomycota</taxon>
        <taxon>Pezizomycotina</taxon>
        <taxon>Orbiliomycetes</taxon>
        <taxon>Orbiliales</taxon>
        <taxon>Orbiliaceae</taxon>
        <taxon>Dactylellina</taxon>
    </lineage>
</organism>
<evidence type="ECO:0000256" key="1">
    <source>
        <dbReference type="SAM" id="MobiDB-lite"/>
    </source>
</evidence>
<dbReference type="EMBL" id="AQGS01000063">
    <property type="protein sequence ID" value="EPS43894.1"/>
    <property type="molecule type" value="Genomic_DNA"/>
</dbReference>
<keyword evidence="3" id="KW-1185">Reference proteome</keyword>
<dbReference type="AlphaFoldDB" id="S8ALZ8"/>
<gene>
    <name evidence="2" type="ORF">H072_2069</name>
</gene>
<dbReference type="Proteomes" id="UP000015100">
    <property type="component" value="Unassembled WGS sequence"/>
</dbReference>
<dbReference type="HOGENOM" id="CLU_167705_0_0_1"/>
<reference evidence="2 3" key="1">
    <citation type="journal article" date="2013" name="PLoS Genet.">
        <title>Genomic mechanisms accounting for the adaptation to parasitism in nematode-trapping fungi.</title>
        <authorList>
            <person name="Meerupati T."/>
            <person name="Andersson K.M."/>
            <person name="Friman E."/>
            <person name="Kumar D."/>
            <person name="Tunlid A."/>
            <person name="Ahren D."/>
        </authorList>
    </citation>
    <scope>NUCLEOTIDE SEQUENCE [LARGE SCALE GENOMIC DNA]</scope>
    <source>
        <strain evidence="2 3">CBS 200.50</strain>
    </source>
</reference>
<proteinExistence type="predicted"/>
<evidence type="ECO:0000313" key="3">
    <source>
        <dbReference type="Proteomes" id="UP000015100"/>
    </source>
</evidence>
<feature type="region of interest" description="Disordered" evidence="1">
    <location>
        <begin position="69"/>
        <end position="118"/>
    </location>
</feature>
<accession>S8ALZ8</accession>
<feature type="region of interest" description="Disordered" evidence="1">
    <location>
        <begin position="1"/>
        <end position="55"/>
    </location>
</feature>
<dbReference type="OrthoDB" id="5379679at2759"/>
<evidence type="ECO:0000313" key="2">
    <source>
        <dbReference type="EMBL" id="EPS43894.1"/>
    </source>
</evidence>
<dbReference type="OMA" id="YPREFAW"/>
<reference evidence="3" key="2">
    <citation type="submission" date="2013-04" db="EMBL/GenBank/DDBJ databases">
        <title>Genomic mechanisms accounting for the adaptation to parasitism in nematode-trapping fungi.</title>
        <authorList>
            <person name="Ahren D.G."/>
        </authorList>
    </citation>
    <scope>NUCLEOTIDE SEQUENCE [LARGE SCALE GENOMIC DNA]</scope>
    <source>
        <strain evidence="3">CBS 200.50</strain>
    </source>
</reference>
<name>S8ALZ8_DACHA</name>
<sequence length="118" mass="12981">MTFYMDITDGGSKTGPWQEKEEDTIAQTASKGSPRADLMPAPPSFDAPTTSPYNYNNTYQQQVAQRQAIYQRSQANNFSGPNGHSSGGNNNSNNNNNNGNVDNKSLIGGRYKIYPREL</sequence>
<protein>
    <submittedName>
        <fullName evidence="2">Uncharacterized protein</fullName>
    </submittedName>
</protein>